<dbReference type="Gene3D" id="3.40.50.1000">
    <property type="entry name" value="HAD superfamily/HAD-like"/>
    <property type="match status" value="1"/>
</dbReference>
<dbReference type="InterPro" id="IPR023214">
    <property type="entry name" value="HAD_sf"/>
</dbReference>
<evidence type="ECO:0000313" key="3">
    <source>
        <dbReference type="Proteomes" id="UP000095454"/>
    </source>
</evidence>
<keyword evidence="1" id="KW-0378">Hydrolase</keyword>
<sequence length="309" mass="34857">MSSISSVNCDFLLVWRLFRNLMNTRLRNLTITSQAFGFGVKYPEPTILDRFFEKGARVLKAVVFDMDETLLSINLNAFILRYFKDVSSMLADIGRRSRGGTMARLGTILVDLNANRRSSTDNRTNLEFYQEEVERRCGICLSDPLIYEAFTYYDREVLPYKNDELINAHAMPGAHAALQAVQDAGLRCALFTNPSFPQGAIECRMGWGDLADAPFELVTHMGNATRCKPDATYYLEQLQVMGLEPHEVLMVGNDPKRDFPSPACGIQTAYVGQGKPNRVTWRGTMEGFARDFNAVVEAFYEHQVADELS</sequence>
<dbReference type="InterPro" id="IPR006439">
    <property type="entry name" value="HAD-SF_hydro_IA"/>
</dbReference>
<dbReference type="AlphaFoldDB" id="A0A174KGB8"/>
<dbReference type="Proteomes" id="UP000095454">
    <property type="component" value="Unassembled WGS sequence"/>
</dbReference>
<dbReference type="InterPro" id="IPR036412">
    <property type="entry name" value="HAD-like_sf"/>
</dbReference>
<dbReference type="Pfam" id="PF00702">
    <property type="entry name" value="Hydrolase"/>
    <property type="match status" value="1"/>
</dbReference>
<organism evidence="2 3">
    <name type="scientific">Collinsella aerofaciens</name>
    <dbReference type="NCBI Taxonomy" id="74426"/>
    <lineage>
        <taxon>Bacteria</taxon>
        <taxon>Bacillati</taxon>
        <taxon>Actinomycetota</taxon>
        <taxon>Coriobacteriia</taxon>
        <taxon>Coriobacteriales</taxon>
        <taxon>Coriobacteriaceae</taxon>
        <taxon>Collinsella</taxon>
    </lineage>
</organism>
<gene>
    <name evidence="2" type="ORF">ERS852514_01049</name>
</gene>
<evidence type="ECO:0000256" key="1">
    <source>
        <dbReference type="ARBA" id="ARBA00022801"/>
    </source>
</evidence>
<evidence type="ECO:0000313" key="2">
    <source>
        <dbReference type="EMBL" id="CUP08828.1"/>
    </source>
</evidence>
<dbReference type="GO" id="GO:0016787">
    <property type="term" value="F:hydrolase activity"/>
    <property type="evidence" value="ECO:0007669"/>
    <property type="project" value="UniProtKB-KW"/>
</dbReference>
<accession>A0A174KGB8</accession>
<dbReference type="InterPro" id="IPR051540">
    <property type="entry name" value="S-2-haloacid_dehalogenase"/>
</dbReference>
<dbReference type="EMBL" id="CZAQ01000014">
    <property type="protein sequence ID" value="CUP08828.1"/>
    <property type="molecule type" value="Genomic_DNA"/>
</dbReference>
<dbReference type="PRINTS" id="PR00413">
    <property type="entry name" value="HADHALOGNASE"/>
</dbReference>
<name>A0A174KGB8_9ACTN</name>
<dbReference type="PANTHER" id="PTHR43316:SF3">
    <property type="entry name" value="HALOACID DEHALOGENASE, TYPE II (AFU_ORTHOLOGUE AFUA_2G07750)-RELATED"/>
    <property type="match status" value="1"/>
</dbReference>
<proteinExistence type="predicted"/>
<dbReference type="PANTHER" id="PTHR43316">
    <property type="entry name" value="HYDROLASE, HALOACID DELAHOGENASE-RELATED"/>
    <property type="match status" value="1"/>
</dbReference>
<protein>
    <submittedName>
        <fullName evidence="2">Phosphoglycolate phosphatase</fullName>
    </submittedName>
</protein>
<reference evidence="2 3" key="1">
    <citation type="submission" date="2015-09" db="EMBL/GenBank/DDBJ databases">
        <authorList>
            <consortium name="Pathogen Informatics"/>
        </authorList>
    </citation>
    <scope>NUCLEOTIDE SEQUENCE [LARGE SCALE GENOMIC DNA]</scope>
    <source>
        <strain evidence="2 3">2789STDY5834902</strain>
    </source>
</reference>
<dbReference type="SUPFAM" id="SSF56784">
    <property type="entry name" value="HAD-like"/>
    <property type="match status" value="1"/>
</dbReference>